<evidence type="ECO:0000259" key="7">
    <source>
        <dbReference type="Pfam" id="PF08281"/>
    </source>
</evidence>
<comment type="similarity">
    <text evidence="1">Belongs to the sigma-70 factor family. ECF subfamily.</text>
</comment>
<keyword evidence="4" id="KW-0238">DNA-binding</keyword>
<name>A0ABX1V7T2_9PLAN</name>
<comment type="caution">
    <text evidence="8">The sequence shown here is derived from an EMBL/GenBank/DDBJ whole genome shotgun (WGS) entry which is preliminary data.</text>
</comment>
<dbReference type="InterPro" id="IPR039425">
    <property type="entry name" value="RNA_pol_sigma-70-like"/>
</dbReference>
<evidence type="ECO:0000256" key="1">
    <source>
        <dbReference type="ARBA" id="ARBA00010641"/>
    </source>
</evidence>
<dbReference type="NCBIfam" id="TIGR02937">
    <property type="entry name" value="sigma70-ECF"/>
    <property type="match status" value="1"/>
</dbReference>
<keyword evidence="3" id="KW-0731">Sigma factor</keyword>
<dbReference type="Gene3D" id="1.10.10.10">
    <property type="entry name" value="Winged helix-like DNA-binding domain superfamily/Winged helix DNA-binding domain"/>
    <property type="match status" value="1"/>
</dbReference>
<dbReference type="Pfam" id="PF08281">
    <property type="entry name" value="Sigma70_r4_2"/>
    <property type="match status" value="1"/>
</dbReference>
<dbReference type="SUPFAM" id="SSF88659">
    <property type="entry name" value="Sigma3 and sigma4 domains of RNA polymerase sigma factors"/>
    <property type="match status" value="1"/>
</dbReference>
<evidence type="ECO:0000256" key="5">
    <source>
        <dbReference type="ARBA" id="ARBA00023163"/>
    </source>
</evidence>
<dbReference type="PANTHER" id="PTHR43133:SF8">
    <property type="entry name" value="RNA POLYMERASE SIGMA FACTOR HI_1459-RELATED"/>
    <property type="match status" value="1"/>
</dbReference>
<dbReference type="Gene3D" id="1.10.1740.10">
    <property type="match status" value="1"/>
</dbReference>
<reference evidence="8 9" key="1">
    <citation type="journal article" date="2020" name="Syst. Appl. Microbiol.">
        <title>Alienimonas chondri sp. nov., a novel planctomycete isolated from the biofilm of the red alga Chondrus crispus.</title>
        <authorList>
            <person name="Vitorino I."/>
            <person name="Albuquerque L."/>
            <person name="Wiegand S."/>
            <person name="Kallscheuer N."/>
            <person name="da Costa M.S."/>
            <person name="Lobo-da-Cunha A."/>
            <person name="Jogler C."/>
            <person name="Lage O.M."/>
        </authorList>
    </citation>
    <scope>NUCLEOTIDE SEQUENCE [LARGE SCALE GENOMIC DNA]</scope>
    <source>
        <strain evidence="8 9">LzC2</strain>
    </source>
</reference>
<dbReference type="InterPro" id="IPR014284">
    <property type="entry name" value="RNA_pol_sigma-70_dom"/>
</dbReference>
<keyword evidence="5" id="KW-0804">Transcription</keyword>
<organism evidence="8 9">
    <name type="scientific">Alienimonas chondri</name>
    <dbReference type="NCBI Taxonomy" id="2681879"/>
    <lineage>
        <taxon>Bacteria</taxon>
        <taxon>Pseudomonadati</taxon>
        <taxon>Planctomycetota</taxon>
        <taxon>Planctomycetia</taxon>
        <taxon>Planctomycetales</taxon>
        <taxon>Planctomycetaceae</taxon>
        <taxon>Alienimonas</taxon>
    </lineage>
</organism>
<accession>A0ABX1V7T2</accession>
<feature type="domain" description="RNA polymerase sigma-70 region 2" evidence="6">
    <location>
        <begin position="15"/>
        <end position="82"/>
    </location>
</feature>
<dbReference type="CDD" id="cd06171">
    <property type="entry name" value="Sigma70_r4"/>
    <property type="match status" value="1"/>
</dbReference>
<evidence type="ECO:0000313" key="9">
    <source>
        <dbReference type="Proteomes" id="UP000609651"/>
    </source>
</evidence>
<dbReference type="InterPro" id="IPR013325">
    <property type="entry name" value="RNA_pol_sigma_r2"/>
</dbReference>
<dbReference type="SUPFAM" id="SSF88946">
    <property type="entry name" value="Sigma2 domain of RNA polymerase sigma factors"/>
    <property type="match status" value="1"/>
</dbReference>
<evidence type="ECO:0000256" key="3">
    <source>
        <dbReference type="ARBA" id="ARBA00023082"/>
    </source>
</evidence>
<dbReference type="InterPro" id="IPR013324">
    <property type="entry name" value="RNA_pol_sigma_r3/r4-like"/>
</dbReference>
<evidence type="ECO:0000259" key="6">
    <source>
        <dbReference type="Pfam" id="PF04542"/>
    </source>
</evidence>
<dbReference type="InterPro" id="IPR007627">
    <property type="entry name" value="RNA_pol_sigma70_r2"/>
</dbReference>
<dbReference type="EMBL" id="WTPX01000005">
    <property type="protein sequence ID" value="NNJ24268.1"/>
    <property type="molecule type" value="Genomic_DNA"/>
</dbReference>
<gene>
    <name evidence="8" type="primary">sigW_2</name>
    <name evidence="8" type="ORF">LzC2_03220</name>
</gene>
<evidence type="ECO:0000256" key="2">
    <source>
        <dbReference type="ARBA" id="ARBA00023015"/>
    </source>
</evidence>
<dbReference type="PANTHER" id="PTHR43133">
    <property type="entry name" value="RNA POLYMERASE ECF-TYPE SIGMA FACTO"/>
    <property type="match status" value="1"/>
</dbReference>
<dbReference type="Pfam" id="PF04542">
    <property type="entry name" value="Sigma70_r2"/>
    <property type="match status" value="1"/>
</dbReference>
<evidence type="ECO:0000256" key="4">
    <source>
        <dbReference type="ARBA" id="ARBA00023125"/>
    </source>
</evidence>
<dbReference type="Proteomes" id="UP000609651">
    <property type="component" value="Unassembled WGS sequence"/>
</dbReference>
<dbReference type="InterPro" id="IPR036388">
    <property type="entry name" value="WH-like_DNA-bd_sf"/>
</dbReference>
<sequence length="183" mass="20690">MLQVRDGDEAAFAELVDKFQARLVTVFTHLVGDRSLAEDLSQEAFLRVYRARTGYVPTAKFSTWLYRIAHNLASNARRGLGRKKEVRVDPKEGSATGTHEQMAVEKSALMPSRQFAKDELRGKVRDALETLSDRQRLAVLLHRFEGMPYADIAETMELSPAAVKSLLARARENLRSKLEPYVK</sequence>
<dbReference type="InterPro" id="IPR013249">
    <property type="entry name" value="RNA_pol_sigma70_r4_t2"/>
</dbReference>
<evidence type="ECO:0000313" key="8">
    <source>
        <dbReference type="EMBL" id="NNJ24268.1"/>
    </source>
</evidence>
<feature type="domain" description="RNA polymerase sigma factor 70 region 4 type 2" evidence="7">
    <location>
        <begin position="123"/>
        <end position="174"/>
    </location>
</feature>
<keyword evidence="9" id="KW-1185">Reference proteome</keyword>
<keyword evidence="2" id="KW-0805">Transcription regulation</keyword>
<proteinExistence type="inferred from homology"/>
<protein>
    <submittedName>
        <fullName evidence="8">ECF RNA polymerase sigma factor SigW</fullName>
    </submittedName>
</protein>